<dbReference type="Proteomes" id="UP000250043">
    <property type="component" value="Unassembled WGS sequence"/>
</dbReference>
<dbReference type="AlphaFoldDB" id="A0A8E2AUL4"/>
<organism evidence="1 2">
    <name type="scientific">Obba rivulosa</name>
    <dbReference type="NCBI Taxonomy" id="1052685"/>
    <lineage>
        <taxon>Eukaryota</taxon>
        <taxon>Fungi</taxon>
        <taxon>Dikarya</taxon>
        <taxon>Basidiomycota</taxon>
        <taxon>Agaricomycotina</taxon>
        <taxon>Agaricomycetes</taxon>
        <taxon>Polyporales</taxon>
        <taxon>Gelatoporiaceae</taxon>
        <taxon>Obba</taxon>
    </lineage>
</organism>
<protein>
    <submittedName>
        <fullName evidence="1">Uncharacterized protein</fullName>
    </submittedName>
</protein>
<dbReference type="EMBL" id="KV722572">
    <property type="protein sequence ID" value="OCH85635.1"/>
    <property type="molecule type" value="Genomic_DNA"/>
</dbReference>
<name>A0A8E2AUL4_9APHY</name>
<keyword evidence="2" id="KW-1185">Reference proteome</keyword>
<feature type="non-terminal residue" evidence="1">
    <location>
        <position position="316"/>
    </location>
</feature>
<gene>
    <name evidence="1" type="ORF">OBBRIDRAFT_858427</name>
</gene>
<proteinExistence type="predicted"/>
<accession>A0A8E2AUL4</accession>
<sequence length="316" mass="35090">GAWPYIGSLIFVARRILTGSFPSLDKKKHSWAQQTRQEMTDHAYCSYFPSHSRKARSEKWKREDDGTRAQESRMVTDVVYAAKNLCSWQKTHLFLSLACPVQSRVSNFLRKHESGNLVPPLKEADTVFPAGNNTSSGLLHVDGSLTGRFNYECMIYGNEWKDFEQKEDEGRNVLVGFCAVVGFGWCGWDGAILASGGVPIEHWDGKGNPRSRHGQRARLPASGFNASGARTVVRCNWVSYIASPISRWRSKESLTICLTSPGAGCTTINSVLCADIHLIRHAYHNVESSTAEVVESRMTGLLTSSIEYYQSSAGMV</sequence>
<evidence type="ECO:0000313" key="2">
    <source>
        <dbReference type="Proteomes" id="UP000250043"/>
    </source>
</evidence>
<reference evidence="1 2" key="1">
    <citation type="submission" date="2016-07" db="EMBL/GenBank/DDBJ databases">
        <title>Draft genome of the white-rot fungus Obba rivulosa 3A-2.</title>
        <authorList>
            <consortium name="DOE Joint Genome Institute"/>
            <person name="Miettinen O."/>
            <person name="Riley R."/>
            <person name="Acob R."/>
            <person name="Barry K."/>
            <person name="Cullen D."/>
            <person name="De Vries R."/>
            <person name="Hainaut M."/>
            <person name="Hatakka A."/>
            <person name="Henrissat B."/>
            <person name="Hilden K."/>
            <person name="Kuo R."/>
            <person name="Labutti K."/>
            <person name="Lipzen A."/>
            <person name="Makela M.R."/>
            <person name="Sandor L."/>
            <person name="Spatafora J.W."/>
            <person name="Grigoriev I.V."/>
            <person name="Hibbett D.S."/>
        </authorList>
    </citation>
    <scope>NUCLEOTIDE SEQUENCE [LARGE SCALE GENOMIC DNA]</scope>
    <source>
        <strain evidence="1 2">3A-2</strain>
    </source>
</reference>
<evidence type="ECO:0000313" key="1">
    <source>
        <dbReference type="EMBL" id="OCH85635.1"/>
    </source>
</evidence>